<sequence>MTKHNQQTPNKRQTVYQQVTARIIQELE</sequence>
<dbReference type="EMBL" id="UOFW01000070">
    <property type="protein sequence ID" value="VAX03957.1"/>
    <property type="molecule type" value="Genomic_DNA"/>
</dbReference>
<reference evidence="1" key="1">
    <citation type="submission" date="2018-06" db="EMBL/GenBank/DDBJ databases">
        <authorList>
            <person name="Zhirakovskaya E."/>
        </authorList>
    </citation>
    <scope>NUCLEOTIDE SEQUENCE</scope>
</reference>
<accession>A0A3B1BG48</accession>
<organism evidence="1">
    <name type="scientific">hydrothermal vent metagenome</name>
    <dbReference type="NCBI Taxonomy" id="652676"/>
    <lineage>
        <taxon>unclassified sequences</taxon>
        <taxon>metagenomes</taxon>
        <taxon>ecological metagenomes</taxon>
    </lineage>
</organism>
<evidence type="ECO:0000313" key="1">
    <source>
        <dbReference type="EMBL" id="VAX03957.1"/>
    </source>
</evidence>
<gene>
    <name evidence="1" type="ORF">MNBD_ALPHA03-466</name>
</gene>
<dbReference type="AlphaFoldDB" id="A0A3B1BG48"/>
<protein>
    <submittedName>
        <fullName evidence="1">Uncharacterized protein</fullName>
    </submittedName>
</protein>
<name>A0A3B1BG48_9ZZZZ</name>
<proteinExistence type="predicted"/>
<feature type="non-terminal residue" evidence="1">
    <location>
        <position position="28"/>
    </location>
</feature>